<evidence type="ECO:0000313" key="6">
    <source>
        <dbReference type="Proteomes" id="UP000695264"/>
    </source>
</evidence>
<dbReference type="Gene3D" id="1.20.120.530">
    <property type="entry name" value="GntR ligand-binding domain-like"/>
    <property type="match status" value="1"/>
</dbReference>
<keyword evidence="1" id="KW-0805">Transcription regulation</keyword>
<feature type="domain" description="GntR C-terminal" evidence="4">
    <location>
        <begin position="79"/>
        <end position="200"/>
    </location>
</feature>
<comment type="caution">
    <text evidence="5">The sequence shown here is derived from an EMBL/GenBank/DDBJ whole genome shotgun (WGS) entry which is preliminary data.</text>
</comment>
<keyword evidence="2" id="KW-0238">DNA-binding</keyword>
<dbReference type="InterPro" id="IPR008920">
    <property type="entry name" value="TF_FadR/GntR_C"/>
</dbReference>
<dbReference type="InterPro" id="IPR011711">
    <property type="entry name" value="GntR_C"/>
</dbReference>
<evidence type="ECO:0000256" key="2">
    <source>
        <dbReference type="ARBA" id="ARBA00023125"/>
    </source>
</evidence>
<dbReference type="Pfam" id="PF07729">
    <property type="entry name" value="FCD"/>
    <property type="match status" value="1"/>
</dbReference>
<dbReference type="EMBL" id="JAATEN010000012">
    <property type="protein sequence ID" value="NJQ02121.1"/>
    <property type="molecule type" value="Genomic_DNA"/>
</dbReference>
<dbReference type="Pfam" id="PF00392">
    <property type="entry name" value="GntR"/>
    <property type="match status" value="1"/>
</dbReference>
<keyword evidence="6" id="KW-1185">Reference proteome</keyword>
<evidence type="ECO:0000256" key="3">
    <source>
        <dbReference type="ARBA" id="ARBA00023163"/>
    </source>
</evidence>
<dbReference type="SUPFAM" id="SSF48008">
    <property type="entry name" value="GntR ligand-binding domain-like"/>
    <property type="match status" value="1"/>
</dbReference>
<name>A0ABX1BWU6_9ACTN</name>
<reference evidence="5 6" key="1">
    <citation type="submission" date="2020-03" db="EMBL/GenBank/DDBJ databases">
        <title>WGS of actinomycetes isolated from Thailand.</title>
        <authorList>
            <person name="Thawai C."/>
        </authorList>
    </citation>
    <scope>NUCLEOTIDE SEQUENCE [LARGE SCALE GENOMIC DNA]</scope>
    <source>
        <strain evidence="5 6">PLAI 1-29</strain>
    </source>
</reference>
<sequence>MSEGASVEHRAYDAVRTGLAERRYTEGQMLSTEAVAAESGLPVSAVRTAFERLSEEKALQLYPGQGALVLSLDLPYARAVMEARLLLEIFAIDSVVARGREEARRLGRELAGIVSDVENAQEVLDQGRRFHLRLVEAAGNSVVMRMQEVLWERGLYVAAASTTGPGVREQNVAEHRAIAEALARGEGARARRLVHEHVSAILRRVGVGEDLALPRPADT</sequence>
<dbReference type="InterPro" id="IPR036390">
    <property type="entry name" value="WH_DNA-bd_sf"/>
</dbReference>
<dbReference type="SUPFAM" id="SSF46785">
    <property type="entry name" value="Winged helix' DNA-binding domain"/>
    <property type="match status" value="1"/>
</dbReference>
<dbReference type="PANTHER" id="PTHR43537">
    <property type="entry name" value="TRANSCRIPTIONAL REGULATOR, GNTR FAMILY"/>
    <property type="match status" value="1"/>
</dbReference>
<dbReference type="InterPro" id="IPR000524">
    <property type="entry name" value="Tscrpt_reg_HTH_GntR"/>
</dbReference>
<dbReference type="Gene3D" id="1.10.10.10">
    <property type="entry name" value="Winged helix-like DNA-binding domain superfamily/Winged helix DNA-binding domain"/>
    <property type="match status" value="1"/>
</dbReference>
<evidence type="ECO:0000256" key="1">
    <source>
        <dbReference type="ARBA" id="ARBA00023015"/>
    </source>
</evidence>
<organism evidence="5 6">
    <name type="scientific">Streptomyces zingiberis</name>
    <dbReference type="NCBI Taxonomy" id="2053010"/>
    <lineage>
        <taxon>Bacteria</taxon>
        <taxon>Bacillati</taxon>
        <taxon>Actinomycetota</taxon>
        <taxon>Actinomycetes</taxon>
        <taxon>Kitasatosporales</taxon>
        <taxon>Streptomycetaceae</taxon>
        <taxon>Streptomyces</taxon>
    </lineage>
</organism>
<dbReference type="SMART" id="SM00895">
    <property type="entry name" value="FCD"/>
    <property type="match status" value="1"/>
</dbReference>
<dbReference type="InterPro" id="IPR036388">
    <property type="entry name" value="WH-like_DNA-bd_sf"/>
</dbReference>
<dbReference type="RefSeq" id="WP_168102755.1">
    <property type="nucleotide sequence ID" value="NZ_JAATEN010000012.1"/>
</dbReference>
<proteinExistence type="predicted"/>
<evidence type="ECO:0000313" key="5">
    <source>
        <dbReference type="EMBL" id="NJQ02121.1"/>
    </source>
</evidence>
<accession>A0ABX1BWU6</accession>
<keyword evidence="3" id="KW-0804">Transcription</keyword>
<protein>
    <submittedName>
        <fullName evidence="5">GntR family transcriptional regulator</fullName>
    </submittedName>
</protein>
<gene>
    <name evidence="5" type="ORF">HCK00_16645</name>
</gene>
<evidence type="ECO:0000259" key="4">
    <source>
        <dbReference type="SMART" id="SM00895"/>
    </source>
</evidence>
<dbReference type="PANTHER" id="PTHR43537:SF5">
    <property type="entry name" value="UXU OPERON TRANSCRIPTIONAL REGULATOR"/>
    <property type="match status" value="1"/>
</dbReference>
<dbReference type="Proteomes" id="UP000695264">
    <property type="component" value="Unassembled WGS sequence"/>
</dbReference>